<dbReference type="Proteomes" id="UP001489719">
    <property type="component" value="Unassembled WGS sequence"/>
</dbReference>
<accession>A0ACC3TT57</accession>
<keyword evidence="1" id="KW-0378">Hydrolase</keyword>
<reference evidence="2" key="1">
    <citation type="journal article" date="2024" name="Front. Bioeng. Biotechnol.">
        <title>Genome-scale model development and genomic sequencing of the oleaginous clade Lipomyces.</title>
        <authorList>
            <person name="Czajka J.J."/>
            <person name="Han Y."/>
            <person name="Kim J."/>
            <person name="Mondo S.J."/>
            <person name="Hofstad B.A."/>
            <person name="Robles A."/>
            <person name="Haridas S."/>
            <person name="Riley R."/>
            <person name="LaButti K."/>
            <person name="Pangilinan J."/>
            <person name="Andreopoulos W."/>
            <person name="Lipzen A."/>
            <person name="Yan J."/>
            <person name="Wang M."/>
            <person name="Ng V."/>
            <person name="Grigoriev I.V."/>
            <person name="Spatafora J.W."/>
            <person name="Magnuson J.K."/>
            <person name="Baker S.E."/>
            <person name="Pomraning K.R."/>
        </authorList>
    </citation>
    <scope>NUCLEOTIDE SEQUENCE [LARGE SCALE GENOMIC DNA]</scope>
    <source>
        <strain evidence="2">CBS 10300</strain>
    </source>
</reference>
<proteinExistence type="predicted"/>
<evidence type="ECO:0000313" key="1">
    <source>
        <dbReference type="EMBL" id="KAK9324425.1"/>
    </source>
</evidence>
<comment type="caution">
    <text evidence="1">The sequence shown here is derived from an EMBL/GenBank/DDBJ whole genome shotgun (WGS) entry which is preliminary data.</text>
</comment>
<keyword evidence="2" id="KW-1185">Reference proteome</keyword>
<dbReference type="EMBL" id="MU970050">
    <property type="protein sequence ID" value="KAK9324425.1"/>
    <property type="molecule type" value="Genomic_DNA"/>
</dbReference>
<sequence>MSRPSPITAFYTPTITPLHPQQSMTIFPPSPSTRPVPWVIYIHGGAWRDPGQTKDMGIPILQQSLPPTWGGMTLDYRLSPAVQHPTHLDDVLAGLKLLVSQYGRLISHIVIIGHSAGACLALQVLATLIAERKISGDTRGLSTTLCDSIKALVGVEGIYDLVELGKEYRSYKGFLWEAFGEDEELWNEASPSSFQWRELLTDCTHNAKIVLVQSTGDQLLSMNQTNVMNSILQDAGWKSEVKVINGGSHDATVESTALFDVLSDVYNYVDDL</sequence>
<organism evidence="1 2">
    <name type="scientific">Lipomyces orientalis</name>
    <dbReference type="NCBI Taxonomy" id="1233043"/>
    <lineage>
        <taxon>Eukaryota</taxon>
        <taxon>Fungi</taxon>
        <taxon>Dikarya</taxon>
        <taxon>Ascomycota</taxon>
        <taxon>Saccharomycotina</taxon>
        <taxon>Lipomycetes</taxon>
        <taxon>Lipomycetales</taxon>
        <taxon>Lipomycetaceae</taxon>
        <taxon>Lipomyces</taxon>
    </lineage>
</organism>
<protein>
    <submittedName>
        <fullName evidence="1">Alpha/Beta hydrolase protein</fullName>
    </submittedName>
</protein>
<evidence type="ECO:0000313" key="2">
    <source>
        <dbReference type="Proteomes" id="UP001489719"/>
    </source>
</evidence>
<name>A0ACC3TT57_9ASCO</name>
<gene>
    <name evidence="1" type="ORF">V1517DRAFT_317471</name>
</gene>